<dbReference type="Proteomes" id="UP000307706">
    <property type="component" value="Unassembled WGS sequence"/>
</dbReference>
<organism evidence="1 2">
    <name type="scientific">Pseudoalteromonas citrea</name>
    <dbReference type="NCBI Taxonomy" id="43655"/>
    <lineage>
        <taxon>Bacteria</taxon>
        <taxon>Pseudomonadati</taxon>
        <taxon>Pseudomonadota</taxon>
        <taxon>Gammaproteobacteria</taxon>
        <taxon>Alteromonadales</taxon>
        <taxon>Pseudoalteromonadaceae</taxon>
        <taxon>Pseudoalteromonas</taxon>
    </lineage>
</organism>
<reference evidence="2" key="2">
    <citation type="submission" date="2019-06" db="EMBL/GenBank/DDBJ databases">
        <title>Co-occurence of chitin degradation, pigmentation and bioactivity in marine Pseudoalteromonas.</title>
        <authorList>
            <person name="Sonnenschein E.C."/>
            <person name="Bech P.K."/>
        </authorList>
    </citation>
    <scope>NUCLEOTIDE SEQUENCE [LARGE SCALE GENOMIC DNA]</scope>
    <source>
        <strain evidence="2">S2231</strain>
    </source>
</reference>
<dbReference type="AlphaFoldDB" id="A0A5S3XNP1"/>
<sequence>MKPAALNSAMMRLTDECLVPLRTHKEMEKIGSDEIAIREPDYVFAVSNLLNSHIDRRNKRICLLI</sequence>
<reference evidence="1 2" key="1">
    <citation type="submission" date="2017-12" db="EMBL/GenBank/DDBJ databases">
        <authorList>
            <person name="Paulsen S."/>
            <person name="Gram L.K."/>
        </authorList>
    </citation>
    <scope>NUCLEOTIDE SEQUENCE [LARGE SCALE GENOMIC DNA]</scope>
    <source>
        <strain evidence="1 2">S2231</strain>
    </source>
</reference>
<name>A0A5S3XNP1_9GAMM</name>
<proteinExistence type="predicted"/>
<protein>
    <submittedName>
        <fullName evidence="1">Uncharacterized protein</fullName>
    </submittedName>
</protein>
<evidence type="ECO:0000313" key="2">
    <source>
        <dbReference type="Proteomes" id="UP000307706"/>
    </source>
</evidence>
<accession>A0A5S3XNP1</accession>
<comment type="caution">
    <text evidence="1">The sequence shown here is derived from an EMBL/GenBank/DDBJ whole genome shotgun (WGS) entry which is preliminary data.</text>
</comment>
<evidence type="ECO:0000313" key="1">
    <source>
        <dbReference type="EMBL" id="TMP57498.1"/>
    </source>
</evidence>
<dbReference type="EMBL" id="PNCL01000070">
    <property type="protein sequence ID" value="TMP57498.1"/>
    <property type="molecule type" value="Genomic_DNA"/>
</dbReference>
<gene>
    <name evidence="1" type="ORF">CWB96_13480</name>
</gene>